<keyword evidence="1" id="KW-1133">Transmembrane helix</keyword>
<proteinExistence type="predicted"/>
<dbReference type="InterPro" id="IPR008875">
    <property type="entry name" value="TraX"/>
</dbReference>
<gene>
    <name evidence="2" type="ORF">H9931_08755</name>
</gene>
<feature type="transmembrane region" description="Helical" evidence="1">
    <location>
        <begin position="174"/>
        <end position="200"/>
    </location>
</feature>
<reference evidence="2" key="1">
    <citation type="journal article" date="2021" name="PeerJ">
        <title>Extensive microbial diversity within the chicken gut microbiome revealed by metagenomics and culture.</title>
        <authorList>
            <person name="Gilroy R."/>
            <person name="Ravi A."/>
            <person name="Getino M."/>
            <person name="Pursley I."/>
            <person name="Horton D.L."/>
            <person name="Alikhan N.F."/>
            <person name="Baker D."/>
            <person name="Gharbi K."/>
            <person name="Hall N."/>
            <person name="Watson M."/>
            <person name="Adriaenssens E.M."/>
            <person name="Foster-Nyarko E."/>
            <person name="Jarju S."/>
            <person name="Secka A."/>
            <person name="Antonio M."/>
            <person name="Oren A."/>
            <person name="Chaudhuri R.R."/>
            <person name="La Ragione R."/>
            <person name="Hildebrand F."/>
            <person name="Pallen M.J."/>
        </authorList>
    </citation>
    <scope>NUCLEOTIDE SEQUENCE</scope>
    <source>
        <strain evidence="2">CHK198-12963</strain>
    </source>
</reference>
<feature type="transmembrane region" description="Helical" evidence="1">
    <location>
        <begin position="133"/>
        <end position="162"/>
    </location>
</feature>
<dbReference type="Pfam" id="PF05857">
    <property type="entry name" value="TraX"/>
    <property type="match status" value="1"/>
</dbReference>
<evidence type="ECO:0000313" key="3">
    <source>
        <dbReference type="Proteomes" id="UP000823863"/>
    </source>
</evidence>
<evidence type="ECO:0000313" key="2">
    <source>
        <dbReference type="EMBL" id="HJC66792.1"/>
    </source>
</evidence>
<feature type="transmembrane region" description="Helical" evidence="1">
    <location>
        <begin position="212"/>
        <end position="230"/>
    </location>
</feature>
<keyword evidence="1" id="KW-0812">Transmembrane</keyword>
<sequence>MKSDAFRGLDGTGLKWIAILSMTLNHMGIALAEEGNLHMVWLANQVGRPAFIIFSFLLTEGFIHTRSRRRYLLRLLFLGAVSEIPYDLALWGSGVYGLRQNVFWTLAIGLGVLWAASMAWGKGWFWENLALTWAAVLGSIIAWILRTDYDVMGVLLIVWFFWSRDSRGRQLAGALVIFLMFVSQEFFLAASLSLVFIWMYNGQRGRNPHPMFFYWFYPVHLAVLAGIRLIM</sequence>
<dbReference type="Proteomes" id="UP000823863">
    <property type="component" value="Unassembled WGS sequence"/>
</dbReference>
<name>A0A9D2TFP1_9FIRM</name>
<feature type="transmembrane region" description="Helical" evidence="1">
    <location>
        <begin position="38"/>
        <end position="59"/>
    </location>
</feature>
<accession>A0A9D2TFP1</accession>
<comment type="caution">
    <text evidence="2">The sequence shown here is derived from an EMBL/GenBank/DDBJ whole genome shotgun (WGS) entry which is preliminary data.</text>
</comment>
<dbReference type="EMBL" id="DWWB01000049">
    <property type="protein sequence ID" value="HJC66792.1"/>
    <property type="molecule type" value="Genomic_DNA"/>
</dbReference>
<feature type="transmembrane region" description="Helical" evidence="1">
    <location>
        <begin position="12"/>
        <end position="32"/>
    </location>
</feature>
<dbReference type="AlphaFoldDB" id="A0A9D2TFP1"/>
<evidence type="ECO:0000256" key="1">
    <source>
        <dbReference type="SAM" id="Phobius"/>
    </source>
</evidence>
<reference evidence="2" key="2">
    <citation type="submission" date="2021-04" db="EMBL/GenBank/DDBJ databases">
        <authorList>
            <person name="Gilroy R."/>
        </authorList>
    </citation>
    <scope>NUCLEOTIDE SEQUENCE</scope>
    <source>
        <strain evidence="2">CHK198-12963</strain>
    </source>
</reference>
<protein>
    <submittedName>
        <fullName evidence="2">Conjugal transfer protein TraX</fullName>
    </submittedName>
</protein>
<organism evidence="2 3">
    <name type="scientific">Candidatus Enterocloster excrementigallinarum</name>
    <dbReference type="NCBI Taxonomy" id="2838558"/>
    <lineage>
        <taxon>Bacteria</taxon>
        <taxon>Bacillati</taxon>
        <taxon>Bacillota</taxon>
        <taxon>Clostridia</taxon>
        <taxon>Lachnospirales</taxon>
        <taxon>Lachnospiraceae</taxon>
        <taxon>Enterocloster</taxon>
    </lineage>
</organism>
<feature type="transmembrane region" description="Helical" evidence="1">
    <location>
        <begin position="103"/>
        <end position="121"/>
    </location>
</feature>
<keyword evidence="1" id="KW-0472">Membrane</keyword>